<dbReference type="EMBL" id="CADILN010000002">
    <property type="protein sequence ID" value="CAB4048676.1"/>
    <property type="molecule type" value="Genomic_DNA"/>
</dbReference>
<dbReference type="AlphaFoldDB" id="A0A6J5K4F9"/>
<protein>
    <recommendedName>
        <fullName evidence="3">Prophage CP4-57 regulatory protein AlpA</fullName>
    </recommendedName>
</protein>
<name>A0A6J5K4F9_9BURK</name>
<reference evidence="1 2" key="1">
    <citation type="submission" date="2020-04" db="EMBL/GenBank/DDBJ databases">
        <authorList>
            <person name="De Canck E."/>
        </authorList>
    </citation>
    <scope>NUCLEOTIDE SEQUENCE [LARGE SCALE GENOMIC DNA]</scope>
    <source>
        <strain evidence="1 2">LMG 9964</strain>
    </source>
</reference>
<dbReference type="Proteomes" id="UP000494102">
    <property type="component" value="Unassembled WGS sequence"/>
</dbReference>
<evidence type="ECO:0000313" key="2">
    <source>
        <dbReference type="Proteomes" id="UP000494102"/>
    </source>
</evidence>
<evidence type="ECO:0000313" key="1">
    <source>
        <dbReference type="EMBL" id="CAB4048676.1"/>
    </source>
</evidence>
<sequence length="114" mass="12584">MPVPTSMKPLYLDLPAVAAAVSLSETSVQKLVRESLFPRPRMLSGRRVAWLTREVEAWAEARPVSDLLPPPNTGHNNRRHRATDLRRNFVTNQAVSLASILSESSQARRTVAGG</sequence>
<dbReference type="Pfam" id="PF05930">
    <property type="entry name" value="Phage_AlpA"/>
    <property type="match status" value="1"/>
</dbReference>
<gene>
    <name evidence="1" type="ORF">LMG9964_02317</name>
</gene>
<accession>A0A6J5K4F9</accession>
<organism evidence="1 2">
    <name type="scientific">Paraburkholderia phenoliruptrix</name>
    <dbReference type="NCBI Taxonomy" id="252970"/>
    <lineage>
        <taxon>Bacteria</taxon>
        <taxon>Pseudomonadati</taxon>
        <taxon>Pseudomonadota</taxon>
        <taxon>Betaproteobacteria</taxon>
        <taxon>Burkholderiales</taxon>
        <taxon>Burkholderiaceae</taxon>
        <taxon>Paraburkholderia</taxon>
    </lineage>
</organism>
<proteinExistence type="predicted"/>
<evidence type="ECO:0008006" key="3">
    <source>
        <dbReference type="Google" id="ProtNLM"/>
    </source>
</evidence>
<dbReference type="Gene3D" id="1.10.238.160">
    <property type="match status" value="1"/>
</dbReference>
<dbReference type="InterPro" id="IPR010260">
    <property type="entry name" value="AlpA"/>
</dbReference>